<dbReference type="InterPro" id="IPR006822">
    <property type="entry name" value="Coatomer_esu"/>
</dbReference>
<evidence type="ECO:0000256" key="8">
    <source>
        <dbReference type="ARBA" id="ARBA00023034"/>
    </source>
</evidence>
<dbReference type="GO" id="GO:0006891">
    <property type="term" value="P:intra-Golgi vesicle-mediated transport"/>
    <property type="evidence" value="ECO:0007669"/>
    <property type="project" value="TreeGrafter"/>
</dbReference>
<evidence type="ECO:0000256" key="3">
    <source>
        <dbReference type="ARBA" id="ARBA00008827"/>
    </source>
</evidence>
<evidence type="ECO:0000256" key="1">
    <source>
        <dbReference type="ARBA" id="ARBA00004255"/>
    </source>
</evidence>
<gene>
    <name evidence="13" type="ORF">WJX74_002459</name>
</gene>
<evidence type="ECO:0000256" key="4">
    <source>
        <dbReference type="ARBA" id="ARBA00022448"/>
    </source>
</evidence>
<protein>
    <recommendedName>
        <fullName evidence="12">Coatomer subunit epsilon</fullName>
    </recommendedName>
</protein>
<dbReference type="GO" id="GO:0030126">
    <property type="term" value="C:COPI vesicle coat"/>
    <property type="evidence" value="ECO:0007669"/>
    <property type="project" value="TreeGrafter"/>
</dbReference>
<evidence type="ECO:0000256" key="12">
    <source>
        <dbReference type="PIRNR" id="PIRNR016478"/>
    </source>
</evidence>
<evidence type="ECO:0000313" key="13">
    <source>
        <dbReference type="EMBL" id="KAK9844434.1"/>
    </source>
</evidence>
<keyword evidence="7 12" id="KW-0653">Protein transport</keyword>
<keyword evidence="10 12" id="KW-0968">Cytoplasmic vesicle</keyword>
<keyword evidence="8 12" id="KW-0333">Golgi apparatus</keyword>
<keyword evidence="9 12" id="KW-0472">Membrane</keyword>
<keyword evidence="5 12" id="KW-0963">Cytoplasm</keyword>
<accession>A0AAW1SFV6</accession>
<dbReference type="SUPFAM" id="SSF48452">
    <property type="entry name" value="TPR-like"/>
    <property type="match status" value="1"/>
</dbReference>
<organism evidence="13 14">
    <name type="scientific">Apatococcus lobatus</name>
    <dbReference type="NCBI Taxonomy" id="904363"/>
    <lineage>
        <taxon>Eukaryota</taxon>
        <taxon>Viridiplantae</taxon>
        <taxon>Chlorophyta</taxon>
        <taxon>core chlorophytes</taxon>
        <taxon>Trebouxiophyceae</taxon>
        <taxon>Chlorellales</taxon>
        <taxon>Chlorellaceae</taxon>
        <taxon>Apatococcus</taxon>
    </lineage>
</organism>
<comment type="subcellular location">
    <subcellularLocation>
        <location evidence="2">Cytoplasmic vesicle</location>
        <location evidence="2">COPI-coated vesicle membrane</location>
        <topology evidence="2">Peripheral membrane protein</topology>
        <orientation evidence="2">Cytoplasmic side</orientation>
    </subcellularLocation>
    <subcellularLocation>
        <location evidence="1">Golgi apparatus membrane</location>
        <topology evidence="1">Peripheral membrane protein</topology>
        <orientation evidence="1">Cytoplasmic side</orientation>
    </subcellularLocation>
</comment>
<evidence type="ECO:0000313" key="14">
    <source>
        <dbReference type="Proteomes" id="UP001438707"/>
    </source>
</evidence>
<comment type="function">
    <text evidence="11 12">The coatomer is a cytosolic protein complex that binds to dilysine motifs and reversibly associates with Golgi non-clathrin-coated vesicles, which further mediate biosynthetic protein transport from the ER, via the Golgi up to the trans Golgi network. The coatomer complex is required for budding from Golgi membranes, and is essential for the retrograde Golgi-to-ER transport of dilysine-tagged proteins.</text>
</comment>
<dbReference type="PIRSF" id="PIRSF016478">
    <property type="entry name" value="Coatomer_esu"/>
    <property type="match status" value="1"/>
</dbReference>
<keyword evidence="4 12" id="KW-0813">Transport</keyword>
<dbReference type="Proteomes" id="UP001438707">
    <property type="component" value="Unassembled WGS sequence"/>
</dbReference>
<sequence>MSEPDLLFTVRNSYYLGAFQAAIAEAADIEGLTDAEKTERDCFVYRAYIELGSYELVINEVTDSSPMALQAVKLYAQYAGKKVDKASVLETLQDWQQDPACSSNPLVLLTAGLVHDNEGDYVEALKACHSGATLEMMALSTQVYLKMDRPDQAEKQLKAMAGIDEDAVLTQLTTAWVDLFLGGSKVEEAASIFQELGDKFTWTARLYNCNAICFMRMGEWVEADKALQEAFAKDAKNADTVANLIVSGLRCGKNVSRYTNQLKTLAPGHVLATRTLQAEADFAQAASAYEVAA</sequence>
<name>A0AAW1SFV6_9CHLO</name>
<evidence type="ECO:0000256" key="6">
    <source>
        <dbReference type="ARBA" id="ARBA00022892"/>
    </source>
</evidence>
<keyword evidence="6 12" id="KW-0931">ER-Golgi transport</keyword>
<evidence type="ECO:0000256" key="5">
    <source>
        <dbReference type="ARBA" id="ARBA00022490"/>
    </source>
</evidence>
<dbReference type="GO" id="GO:0000139">
    <property type="term" value="C:Golgi membrane"/>
    <property type="evidence" value="ECO:0007669"/>
    <property type="project" value="UniProtKB-SubCell"/>
</dbReference>
<dbReference type="GO" id="GO:0015031">
    <property type="term" value="P:protein transport"/>
    <property type="evidence" value="ECO:0007669"/>
    <property type="project" value="UniProtKB-UniRule"/>
</dbReference>
<keyword evidence="14" id="KW-1185">Reference proteome</keyword>
<evidence type="ECO:0000256" key="2">
    <source>
        <dbReference type="ARBA" id="ARBA00004347"/>
    </source>
</evidence>
<dbReference type="AlphaFoldDB" id="A0AAW1SFV6"/>
<evidence type="ECO:0000256" key="10">
    <source>
        <dbReference type="ARBA" id="ARBA00023329"/>
    </source>
</evidence>
<comment type="caution">
    <text evidence="13">The sequence shown here is derived from an EMBL/GenBank/DDBJ whole genome shotgun (WGS) entry which is preliminary data.</text>
</comment>
<dbReference type="Gene3D" id="1.25.40.10">
    <property type="entry name" value="Tetratricopeptide repeat domain"/>
    <property type="match status" value="1"/>
</dbReference>
<dbReference type="PANTHER" id="PTHR10805">
    <property type="entry name" value="COATOMER SUBUNIT EPSILON"/>
    <property type="match status" value="1"/>
</dbReference>
<evidence type="ECO:0000256" key="7">
    <source>
        <dbReference type="ARBA" id="ARBA00022927"/>
    </source>
</evidence>
<dbReference type="GO" id="GO:0005198">
    <property type="term" value="F:structural molecule activity"/>
    <property type="evidence" value="ECO:0007669"/>
    <property type="project" value="UniProtKB-UniRule"/>
</dbReference>
<dbReference type="GO" id="GO:0006890">
    <property type="term" value="P:retrograde vesicle-mediated transport, Golgi to endoplasmic reticulum"/>
    <property type="evidence" value="ECO:0007669"/>
    <property type="project" value="UniProtKB-UniRule"/>
</dbReference>
<dbReference type="Pfam" id="PF04733">
    <property type="entry name" value="Coatomer_E"/>
    <property type="match status" value="1"/>
</dbReference>
<comment type="similarity">
    <text evidence="3 12">Belongs to the COPE family.</text>
</comment>
<dbReference type="GO" id="GO:0006888">
    <property type="term" value="P:endoplasmic reticulum to Golgi vesicle-mediated transport"/>
    <property type="evidence" value="ECO:0007669"/>
    <property type="project" value="TreeGrafter"/>
</dbReference>
<dbReference type="EMBL" id="JALJOS010000001">
    <property type="protein sequence ID" value="KAK9844434.1"/>
    <property type="molecule type" value="Genomic_DNA"/>
</dbReference>
<proteinExistence type="inferred from homology"/>
<evidence type="ECO:0000256" key="11">
    <source>
        <dbReference type="ARBA" id="ARBA00025582"/>
    </source>
</evidence>
<reference evidence="13 14" key="1">
    <citation type="journal article" date="2024" name="Nat. Commun.">
        <title>Phylogenomics reveals the evolutionary origins of lichenization in chlorophyte algae.</title>
        <authorList>
            <person name="Puginier C."/>
            <person name="Libourel C."/>
            <person name="Otte J."/>
            <person name="Skaloud P."/>
            <person name="Haon M."/>
            <person name="Grisel S."/>
            <person name="Petersen M."/>
            <person name="Berrin J.G."/>
            <person name="Delaux P.M."/>
            <person name="Dal Grande F."/>
            <person name="Keller J."/>
        </authorList>
    </citation>
    <scope>NUCLEOTIDE SEQUENCE [LARGE SCALE GENOMIC DNA]</scope>
    <source>
        <strain evidence="13 14">SAG 2145</strain>
    </source>
</reference>
<dbReference type="PANTHER" id="PTHR10805:SF0">
    <property type="entry name" value="COATOMER SUBUNIT EPSILON"/>
    <property type="match status" value="1"/>
</dbReference>
<dbReference type="InterPro" id="IPR011990">
    <property type="entry name" value="TPR-like_helical_dom_sf"/>
</dbReference>
<evidence type="ECO:0000256" key="9">
    <source>
        <dbReference type="ARBA" id="ARBA00023136"/>
    </source>
</evidence>